<accession>A0A918HBK3</accession>
<dbReference type="RefSeq" id="WP_189204082.1">
    <property type="nucleotide sequence ID" value="NZ_BMQQ01000025.1"/>
</dbReference>
<protein>
    <recommendedName>
        <fullName evidence="3">HEAT repeat domain-containing protein</fullName>
    </recommendedName>
</protein>
<keyword evidence="2" id="KW-1185">Reference proteome</keyword>
<dbReference type="Proteomes" id="UP000619486">
    <property type="component" value="Unassembled WGS sequence"/>
</dbReference>
<name>A0A918HBK3_9ACTN</name>
<evidence type="ECO:0000313" key="2">
    <source>
        <dbReference type="Proteomes" id="UP000619486"/>
    </source>
</evidence>
<dbReference type="AlphaFoldDB" id="A0A918HBK3"/>
<reference evidence="1" key="2">
    <citation type="submission" date="2020-09" db="EMBL/GenBank/DDBJ databases">
        <authorList>
            <person name="Sun Q."/>
            <person name="Ohkuma M."/>
        </authorList>
    </citation>
    <scope>NUCLEOTIDE SEQUENCE</scope>
    <source>
        <strain evidence="1">JCM 3172</strain>
    </source>
</reference>
<gene>
    <name evidence="1" type="ORF">GCM10014713_53030</name>
</gene>
<dbReference type="Gene3D" id="1.25.10.10">
    <property type="entry name" value="Leucine-rich Repeat Variant"/>
    <property type="match status" value="1"/>
</dbReference>
<dbReference type="InterPro" id="IPR016024">
    <property type="entry name" value="ARM-type_fold"/>
</dbReference>
<proteinExistence type="predicted"/>
<organism evidence="1 2">
    <name type="scientific">Streptomyces purpureus</name>
    <dbReference type="NCBI Taxonomy" id="1951"/>
    <lineage>
        <taxon>Bacteria</taxon>
        <taxon>Bacillati</taxon>
        <taxon>Actinomycetota</taxon>
        <taxon>Actinomycetes</taxon>
        <taxon>Kitasatosporales</taxon>
        <taxon>Streptomycetaceae</taxon>
        <taxon>Streptomyces</taxon>
    </lineage>
</organism>
<dbReference type="EMBL" id="BMQQ01000025">
    <property type="protein sequence ID" value="GGT52541.1"/>
    <property type="molecule type" value="Genomic_DNA"/>
</dbReference>
<dbReference type="SUPFAM" id="SSF48371">
    <property type="entry name" value="ARM repeat"/>
    <property type="match status" value="1"/>
</dbReference>
<sequence length="600" mass="63981">MTEPPDWSALRHAYGPADDIPGLFTAMGSADEAVREQAMEELVSSLFHQGDIYSASAAALPELARLALHGPGHRTGLLWLIGGCAGGAASREERAAMDHAVAETLPTLLPLATDEDPGVRQAMVWLIASAGLAALPLMPLLRARFDIEQDADVRADLATALGLLDLDDRARTVRDEALLDDPEPRVRLAAATDLLRTAALPLPADLVGAALDAYAEHPVQQYGEVWPAPYRTLGDRLLDDPDAALRGIDRGLPLAMDVDATWRDRERELLPHFTAGIEHPYQLQTVARLAAQLPGGADAPYLDPFLDPRRAADHPDLRVAAVLAAVRLRTPEALGHVLRLLDDLPDHDMTAAVLTAAVEVFGAAAEPVAAKAADRPRAAWADALVPFPALVAHCESALVRLLPHSADALAVLGAAATPATVGTLREAAHDGSTRAAFAYARLTGDHTPALALARRQLAEAKGRWALHVAGRLGPAATELLPLIEPHLTTGSRETRAAAAAALWRVTGRTHDTAGPLATLIAHADNLYEHHFDALRALAEMRLLPDTARPAAERIAHSPRRAASQLFDNGTPHIDYTARALATTVLDHAGPDRWDSDLPDR</sequence>
<comment type="caution">
    <text evidence="1">The sequence shown here is derived from an EMBL/GenBank/DDBJ whole genome shotgun (WGS) entry which is preliminary data.</text>
</comment>
<evidence type="ECO:0008006" key="3">
    <source>
        <dbReference type="Google" id="ProtNLM"/>
    </source>
</evidence>
<reference evidence="1" key="1">
    <citation type="journal article" date="2014" name="Int. J. Syst. Evol. Microbiol.">
        <title>Complete genome sequence of Corynebacterium casei LMG S-19264T (=DSM 44701T), isolated from a smear-ripened cheese.</title>
        <authorList>
            <consortium name="US DOE Joint Genome Institute (JGI-PGF)"/>
            <person name="Walter F."/>
            <person name="Albersmeier A."/>
            <person name="Kalinowski J."/>
            <person name="Ruckert C."/>
        </authorList>
    </citation>
    <scope>NUCLEOTIDE SEQUENCE</scope>
    <source>
        <strain evidence="1">JCM 3172</strain>
    </source>
</reference>
<evidence type="ECO:0000313" key="1">
    <source>
        <dbReference type="EMBL" id="GGT52541.1"/>
    </source>
</evidence>
<dbReference type="InterPro" id="IPR011989">
    <property type="entry name" value="ARM-like"/>
</dbReference>